<dbReference type="GO" id="GO:0005525">
    <property type="term" value="F:GTP binding"/>
    <property type="evidence" value="ECO:0007669"/>
    <property type="project" value="UniProtKB-KW"/>
</dbReference>
<dbReference type="PANTHER" id="PTHR11588">
    <property type="entry name" value="TUBULIN"/>
    <property type="match status" value="1"/>
</dbReference>
<name>A0A8S1VRD2_PAROT</name>
<accession>A0A8S1VRD2</accession>
<keyword evidence="7" id="KW-1185">Reference proteome</keyword>
<feature type="domain" description="Tubulin/FtsZ 2-layer sandwich" evidence="5">
    <location>
        <begin position="28"/>
        <end position="85"/>
    </location>
</feature>
<reference evidence="6" key="1">
    <citation type="submission" date="2021-01" db="EMBL/GenBank/DDBJ databases">
        <authorList>
            <consortium name="Genoscope - CEA"/>
            <person name="William W."/>
        </authorList>
    </citation>
    <scope>NUCLEOTIDE SEQUENCE</scope>
</reference>
<proteinExistence type="inferred from homology"/>
<evidence type="ECO:0000313" key="6">
    <source>
        <dbReference type="EMBL" id="CAD8179790.1"/>
    </source>
</evidence>
<gene>
    <name evidence="6" type="ORF">POCTA_138.1.T0730218</name>
</gene>
<dbReference type="GO" id="GO:0005874">
    <property type="term" value="C:microtubule"/>
    <property type="evidence" value="ECO:0007669"/>
    <property type="project" value="UniProtKB-KW"/>
</dbReference>
<sequence length="114" mass="13135">MGNIQEYNYYTVEILSQKIQVMLYMLLISKQTVQFFDWTPTGMKIIVNSQPPPPILTEDDLAKVTKAVCMNSNLSAISEVYSNLNHKFDLMFAKKAFVHRYISEGMEEGEFQEA</sequence>
<comment type="caution">
    <text evidence="6">The sequence shown here is derived from an EMBL/GenBank/DDBJ whole genome shotgun (WGS) entry which is preliminary data.</text>
</comment>
<dbReference type="EMBL" id="CAJJDP010000072">
    <property type="protein sequence ID" value="CAD8179790.1"/>
    <property type="molecule type" value="Genomic_DNA"/>
</dbReference>
<organism evidence="6 7">
    <name type="scientific">Paramecium octaurelia</name>
    <dbReference type="NCBI Taxonomy" id="43137"/>
    <lineage>
        <taxon>Eukaryota</taxon>
        <taxon>Sar</taxon>
        <taxon>Alveolata</taxon>
        <taxon>Ciliophora</taxon>
        <taxon>Intramacronucleata</taxon>
        <taxon>Oligohymenophorea</taxon>
        <taxon>Peniculida</taxon>
        <taxon>Parameciidae</taxon>
        <taxon>Paramecium</taxon>
    </lineage>
</organism>
<dbReference type="InterPro" id="IPR000217">
    <property type="entry name" value="Tubulin"/>
</dbReference>
<keyword evidence="3" id="KW-0547">Nucleotide-binding</keyword>
<protein>
    <recommendedName>
        <fullName evidence="5">Tubulin/FtsZ 2-layer sandwich domain-containing protein</fullName>
    </recommendedName>
</protein>
<keyword evidence="2" id="KW-0493">Microtubule</keyword>
<evidence type="ECO:0000256" key="1">
    <source>
        <dbReference type="ARBA" id="ARBA00009636"/>
    </source>
</evidence>
<dbReference type="Proteomes" id="UP000683925">
    <property type="component" value="Unassembled WGS sequence"/>
</dbReference>
<dbReference type="OMA" id="IMYSHRA"/>
<evidence type="ECO:0000256" key="4">
    <source>
        <dbReference type="ARBA" id="ARBA00023134"/>
    </source>
</evidence>
<dbReference type="GO" id="GO:0007017">
    <property type="term" value="P:microtubule-based process"/>
    <property type="evidence" value="ECO:0007669"/>
    <property type="project" value="InterPro"/>
</dbReference>
<evidence type="ECO:0000256" key="2">
    <source>
        <dbReference type="ARBA" id="ARBA00022701"/>
    </source>
</evidence>
<evidence type="ECO:0000313" key="7">
    <source>
        <dbReference type="Proteomes" id="UP000683925"/>
    </source>
</evidence>
<evidence type="ECO:0000259" key="5">
    <source>
        <dbReference type="Pfam" id="PF03953"/>
    </source>
</evidence>
<dbReference type="AlphaFoldDB" id="A0A8S1VRD2"/>
<dbReference type="Pfam" id="PF03953">
    <property type="entry name" value="Tubulin_C"/>
    <property type="match status" value="1"/>
</dbReference>
<comment type="similarity">
    <text evidence="1">Belongs to the tubulin family.</text>
</comment>
<evidence type="ECO:0000256" key="3">
    <source>
        <dbReference type="ARBA" id="ARBA00022741"/>
    </source>
</evidence>
<keyword evidence="4" id="KW-0342">GTP-binding</keyword>
<dbReference type="InterPro" id="IPR018316">
    <property type="entry name" value="Tubulin/FtsZ_2-layer-sand-dom"/>
</dbReference>
<dbReference type="OrthoDB" id="422583at2759"/>